<dbReference type="Gene3D" id="3.30.465.10">
    <property type="match status" value="1"/>
</dbReference>
<dbReference type="PANTHER" id="PTHR11748:SF103">
    <property type="entry name" value="GLYCOLATE OXIDASE SUBUNIT GLCE"/>
    <property type="match status" value="1"/>
</dbReference>
<dbReference type="Pfam" id="PF02913">
    <property type="entry name" value="FAD-oxidase_C"/>
    <property type="match status" value="1"/>
</dbReference>
<keyword evidence="7" id="KW-1185">Reference proteome</keyword>
<evidence type="ECO:0000256" key="2">
    <source>
        <dbReference type="ARBA" id="ARBA00022630"/>
    </source>
</evidence>
<dbReference type="RefSeq" id="WP_177199169.1">
    <property type="nucleotide sequence ID" value="NZ_FOOK01000028.1"/>
</dbReference>
<feature type="domain" description="FAD-binding PCMH-type" evidence="5">
    <location>
        <begin position="30"/>
        <end position="209"/>
    </location>
</feature>
<dbReference type="STRING" id="201973.SAMN04488025_12850"/>
<evidence type="ECO:0000313" key="6">
    <source>
        <dbReference type="EMBL" id="SFG36250.1"/>
    </source>
</evidence>
<dbReference type="InterPro" id="IPR006094">
    <property type="entry name" value="Oxid_FAD_bind_N"/>
</dbReference>
<dbReference type="InterPro" id="IPR016164">
    <property type="entry name" value="FAD-linked_Oxase-like_C"/>
</dbReference>
<dbReference type="EMBL" id="FOOK01000028">
    <property type="protein sequence ID" value="SFG36250.1"/>
    <property type="molecule type" value="Genomic_DNA"/>
</dbReference>
<dbReference type="InterPro" id="IPR016166">
    <property type="entry name" value="FAD-bd_PCMH"/>
</dbReference>
<protein>
    <submittedName>
        <fullName evidence="6">Glycolate oxidase FAD binding subunit</fullName>
    </submittedName>
</protein>
<accession>A0A1I2R751</accession>
<evidence type="ECO:0000256" key="1">
    <source>
        <dbReference type="ARBA" id="ARBA00001974"/>
    </source>
</evidence>
<dbReference type="InterPro" id="IPR036318">
    <property type="entry name" value="FAD-bd_PCMH-like_sf"/>
</dbReference>
<comment type="cofactor">
    <cofactor evidence="1">
        <name>FAD</name>
        <dbReference type="ChEBI" id="CHEBI:57692"/>
    </cofactor>
</comment>
<keyword evidence="4" id="KW-0560">Oxidoreductase</keyword>
<dbReference type="InterPro" id="IPR004113">
    <property type="entry name" value="FAD-bd_oxidored_4_C"/>
</dbReference>
<organism evidence="6 7">
    <name type="scientific">Planifilum fulgidum</name>
    <dbReference type="NCBI Taxonomy" id="201973"/>
    <lineage>
        <taxon>Bacteria</taxon>
        <taxon>Bacillati</taxon>
        <taxon>Bacillota</taxon>
        <taxon>Bacilli</taxon>
        <taxon>Bacillales</taxon>
        <taxon>Thermoactinomycetaceae</taxon>
        <taxon>Planifilum</taxon>
    </lineage>
</organism>
<sequence>MALSDDRLEDLTAIFGRDRVVREAPEGTLWGSSTGPVVYAESEEEVQRAVRWAAEKKVAIVPRGRGAYAGYGHPVNRDFIILSLERMDGVLEHSAGDLTVTVRAGTTLSALREHLSRRDQFLPLDPPRPELTTVGGAVVTGMTGPKRLKYGTVRDWVLGLRVVLADGRVIRTGGKVVKNVAGYDMNKLFVGSLGTLGIITQCTLKLRPVPPVEILIFLEADDWKAVYRLSRRLLDSSLEPAAVEAINGGAIRLFSEDWSAPCGLMVGFEDERPAVEMQWDRVKSWAEEEGLRLRFVLEGEDAAEGWRVLGQSFPCASDSSDGEVAVAVKGITLPDRVTEMLGAVDEVSTKGDLQVAAHGGTGTGVIRAVFRAPTERLEALTAALKRLRERFEEPGGYLVLEQAPLEVKERVPVWGRPPGGLFLMRRLKERFDPDGRFNPGRFVGGM</sequence>
<dbReference type="PROSITE" id="PS51387">
    <property type="entry name" value="FAD_PCMH"/>
    <property type="match status" value="1"/>
</dbReference>
<keyword evidence="3" id="KW-0274">FAD</keyword>
<dbReference type="SUPFAM" id="SSF56176">
    <property type="entry name" value="FAD-binding/transporter-associated domain-like"/>
    <property type="match status" value="1"/>
</dbReference>
<dbReference type="AlphaFoldDB" id="A0A1I2R751"/>
<evidence type="ECO:0000256" key="3">
    <source>
        <dbReference type="ARBA" id="ARBA00022827"/>
    </source>
</evidence>
<dbReference type="PANTHER" id="PTHR11748">
    <property type="entry name" value="D-LACTATE DEHYDROGENASE"/>
    <property type="match status" value="1"/>
</dbReference>
<dbReference type="GO" id="GO:0071949">
    <property type="term" value="F:FAD binding"/>
    <property type="evidence" value="ECO:0007669"/>
    <property type="project" value="InterPro"/>
</dbReference>
<proteinExistence type="predicted"/>
<gene>
    <name evidence="6" type="ORF">SAMN04488025_12850</name>
</gene>
<dbReference type="Pfam" id="PF01565">
    <property type="entry name" value="FAD_binding_4"/>
    <property type="match status" value="1"/>
</dbReference>
<name>A0A1I2R751_9BACL</name>
<evidence type="ECO:0000313" key="7">
    <source>
        <dbReference type="Proteomes" id="UP000198661"/>
    </source>
</evidence>
<reference evidence="6 7" key="1">
    <citation type="submission" date="2016-10" db="EMBL/GenBank/DDBJ databases">
        <authorList>
            <person name="de Groot N.N."/>
        </authorList>
    </citation>
    <scope>NUCLEOTIDE SEQUENCE [LARGE SCALE GENOMIC DNA]</scope>
    <source>
        <strain evidence="6 7">DSM 44945</strain>
    </source>
</reference>
<dbReference type="Proteomes" id="UP000198661">
    <property type="component" value="Unassembled WGS sequence"/>
</dbReference>
<evidence type="ECO:0000259" key="5">
    <source>
        <dbReference type="PROSITE" id="PS51387"/>
    </source>
</evidence>
<dbReference type="InterPro" id="IPR016169">
    <property type="entry name" value="FAD-bd_PCMH_sub2"/>
</dbReference>
<dbReference type="GO" id="GO:0016491">
    <property type="term" value="F:oxidoreductase activity"/>
    <property type="evidence" value="ECO:0007669"/>
    <property type="project" value="UniProtKB-KW"/>
</dbReference>
<dbReference type="SUPFAM" id="SSF55103">
    <property type="entry name" value="FAD-linked oxidases, C-terminal domain"/>
    <property type="match status" value="1"/>
</dbReference>
<keyword evidence="2" id="KW-0285">Flavoprotein</keyword>
<evidence type="ECO:0000256" key="4">
    <source>
        <dbReference type="ARBA" id="ARBA00023002"/>
    </source>
</evidence>